<dbReference type="EMBL" id="CP016591">
    <property type="protein sequence ID" value="ANY19870.1"/>
    <property type="molecule type" value="Genomic_DNA"/>
</dbReference>
<dbReference type="AlphaFoldDB" id="A0A1B2ACI5"/>
<organism evidence="2 3">
    <name type="scientific">Tsuneonella dongtanensis</name>
    <dbReference type="NCBI Taxonomy" id="692370"/>
    <lineage>
        <taxon>Bacteria</taxon>
        <taxon>Pseudomonadati</taxon>
        <taxon>Pseudomonadota</taxon>
        <taxon>Alphaproteobacteria</taxon>
        <taxon>Sphingomonadales</taxon>
        <taxon>Erythrobacteraceae</taxon>
        <taxon>Tsuneonella</taxon>
    </lineage>
</organism>
<dbReference type="STRING" id="692370.A6F68_01353"/>
<gene>
    <name evidence="2" type="ORF">A6F68_01353</name>
</gene>
<reference evidence="2 3" key="1">
    <citation type="submission" date="2016-07" db="EMBL/GenBank/DDBJ databases">
        <title>Complete genome sequence of Altererythrobacter dongtanensis KCTC 22672, a type strain with esterase isolated from tidal flat.</title>
        <authorList>
            <person name="Cheng H."/>
            <person name="Wu Y.-H."/>
            <person name="Zhou P."/>
            <person name="Huo Y.-Y."/>
            <person name="Wang C.-S."/>
            <person name="Xu X.-W."/>
        </authorList>
    </citation>
    <scope>NUCLEOTIDE SEQUENCE [LARGE SCALE GENOMIC DNA]</scope>
    <source>
        <strain evidence="2 3">KCTC 22672</strain>
    </source>
</reference>
<dbReference type="RefSeq" id="WP_067677624.1">
    <property type="nucleotide sequence ID" value="NZ_CP016591.1"/>
</dbReference>
<evidence type="ECO:0000256" key="1">
    <source>
        <dbReference type="SAM" id="Phobius"/>
    </source>
</evidence>
<keyword evidence="1" id="KW-1133">Transmembrane helix</keyword>
<proteinExistence type="predicted"/>
<feature type="transmembrane region" description="Helical" evidence="1">
    <location>
        <begin position="42"/>
        <end position="60"/>
    </location>
</feature>
<dbReference type="KEGG" id="ado:A6F68_01353"/>
<name>A0A1B2ACI5_9SPHN</name>
<accession>A0A1B2ACI5</accession>
<feature type="transmembrane region" description="Helical" evidence="1">
    <location>
        <begin position="122"/>
        <end position="141"/>
    </location>
</feature>
<keyword evidence="1" id="KW-0812">Transmembrane</keyword>
<keyword evidence="3" id="KW-1185">Reference proteome</keyword>
<feature type="transmembrane region" description="Helical" evidence="1">
    <location>
        <begin position="66"/>
        <end position="83"/>
    </location>
</feature>
<evidence type="ECO:0000313" key="3">
    <source>
        <dbReference type="Proteomes" id="UP000092932"/>
    </source>
</evidence>
<dbReference type="OrthoDB" id="8777999at2"/>
<keyword evidence="1" id="KW-0472">Membrane</keyword>
<evidence type="ECO:0000313" key="2">
    <source>
        <dbReference type="EMBL" id="ANY19870.1"/>
    </source>
</evidence>
<feature type="transmembrane region" description="Helical" evidence="1">
    <location>
        <begin position="153"/>
        <end position="173"/>
    </location>
</feature>
<sequence length="194" mass="21313">MTPEEFARESWQSADTAVALPPLETLRARSDRFRRRIARRNVLEYAAGVFVVAGFGFTLISVPLVPMQIASAMIIAATIYVLWQLHRRAGNLPDDCEAGAVPVLVHQRAALARQRDALKGVFGWYIAPFLPGMALFFASPIVLDPPAVGSEAFFRLLLSGGVLLAISVGVWWINQMAARELQRQIEEIDALIAG</sequence>
<protein>
    <submittedName>
        <fullName evidence="2">Uncharacterized protein</fullName>
    </submittedName>
</protein>
<dbReference type="Proteomes" id="UP000092932">
    <property type="component" value="Chromosome"/>
</dbReference>